<evidence type="ECO:0000256" key="1">
    <source>
        <dbReference type="SAM" id="MobiDB-lite"/>
    </source>
</evidence>
<dbReference type="PANTHER" id="PTHR47524">
    <property type="entry name" value="20S RRNA ACCUMULATION PROTEIN 4"/>
    <property type="match status" value="1"/>
</dbReference>
<name>A0A6A6UJB7_9PEZI</name>
<feature type="domain" description="Programmed cell death protein 2 C-terminal" evidence="2">
    <location>
        <begin position="272"/>
        <end position="398"/>
    </location>
</feature>
<protein>
    <recommendedName>
        <fullName evidence="2">Programmed cell death protein 2 C-terminal domain-containing protein</fullName>
    </recommendedName>
</protein>
<evidence type="ECO:0000259" key="2">
    <source>
        <dbReference type="Pfam" id="PF04194"/>
    </source>
</evidence>
<dbReference type="OrthoDB" id="443682at2759"/>
<dbReference type="Proteomes" id="UP000799302">
    <property type="component" value="Unassembled WGS sequence"/>
</dbReference>
<dbReference type="EMBL" id="MU004232">
    <property type="protein sequence ID" value="KAF2671796.1"/>
    <property type="molecule type" value="Genomic_DNA"/>
</dbReference>
<evidence type="ECO:0000313" key="4">
    <source>
        <dbReference type="Proteomes" id="UP000799302"/>
    </source>
</evidence>
<feature type="region of interest" description="Disordered" evidence="1">
    <location>
        <begin position="234"/>
        <end position="264"/>
    </location>
</feature>
<reference evidence="3" key="1">
    <citation type="journal article" date="2020" name="Stud. Mycol.">
        <title>101 Dothideomycetes genomes: a test case for predicting lifestyles and emergence of pathogens.</title>
        <authorList>
            <person name="Haridas S."/>
            <person name="Albert R."/>
            <person name="Binder M."/>
            <person name="Bloem J."/>
            <person name="Labutti K."/>
            <person name="Salamov A."/>
            <person name="Andreopoulos B."/>
            <person name="Baker S."/>
            <person name="Barry K."/>
            <person name="Bills G."/>
            <person name="Bluhm B."/>
            <person name="Cannon C."/>
            <person name="Castanera R."/>
            <person name="Culley D."/>
            <person name="Daum C."/>
            <person name="Ezra D."/>
            <person name="Gonzalez J."/>
            <person name="Henrissat B."/>
            <person name="Kuo A."/>
            <person name="Liang C."/>
            <person name="Lipzen A."/>
            <person name="Lutzoni F."/>
            <person name="Magnuson J."/>
            <person name="Mondo S."/>
            <person name="Nolan M."/>
            <person name="Ohm R."/>
            <person name="Pangilinan J."/>
            <person name="Park H.-J."/>
            <person name="Ramirez L."/>
            <person name="Alfaro M."/>
            <person name="Sun H."/>
            <person name="Tritt A."/>
            <person name="Yoshinaga Y."/>
            <person name="Zwiers L.-H."/>
            <person name="Turgeon B."/>
            <person name="Goodwin S."/>
            <person name="Spatafora J."/>
            <person name="Crous P."/>
            <person name="Grigoriev I."/>
        </authorList>
    </citation>
    <scope>NUCLEOTIDE SEQUENCE</scope>
    <source>
        <strain evidence="3">CBS 115976</strain>
    </source>
</reference>
<evidence type="ECO:0000313" key="3">
    <source>
        <dbReference type="EMBL" id="KAF2671796.1"/>
    </source>
</evidence>
<dbReference type="PANTHER" id="PTHR47524:SF1">
    <property type="entry name" value="20S RRNA ACCUMULATION PROTEIN 4"/>
    <property type="match status" value="1"/>
</dbReference>
<dbReference type="GO" id="GO:0030490">
    <property type="term" value="P:maturation of SSU-rRNA"/>
    <property type="evidence" value="ECO:0007669"/>
    <property type="project" value="TreeGrafter"/>
</dbReference>
<keyword evidence="4" id="KW-1185">Reference proteome</keyword>
<feature type="region of interest" description="Disordered" evidence="1">
    <location>
        <begin position="168"/>
        <end position="188"/>
    </location>
</feature>
<gene>
    <name evidence="3" type="ORF">BT63DRAFT_476647</name>
</gene>
<proteinExistence type="predicted"/>
<dbReference type="Pfam" id="PF04194">
    <property type="entry name" value="PDCD2_C"/>
    <property type="match status" value="1"/>
</dbReference>
<organism evidence="3 4">
    <name type="scientific">Microthyrium microscopicum</name>
    <dbReference type="NCBI Taxonomy" id="703497"/>
    <lineage>
        <taxon>Eukaryota</taxon>
        <taxon>Fungi</taxon>
        <taxon>Dikarya</taxon>
        <taxon>Ascomycota</taxon>
        <taxon>Pezizomycotina</taxon>
        <taxon>Dothideomycetes</taxon>
        <taxon>Dothideomycetes incertae sedis</taxon>
        <taxon>Microthyriales</taxon>
        <taxon>Microthyriaceae</taxon>
        <taxon>Microthyrium</taxon>
    </lineage>
</organism>
<dbReference type="AlphaFoldDB" id="A0A6A6UJB7"/>
<sequence length="406" mass="43672">MDYDSDSSAGEDQPYTETLTLLGYASKEPTDDSTSHLGGTPTWLDSKTTPSGSLAKCKVCNDNCSLLLQLNGDLPSKFPGHERWLYIFACRRKPCRRKDGSIRAMRGNRISKVAPTPSKPQSTPEPAKPSINVGAQLFGVSSSTTQRTNPFATSTAVNKANPFAATPFATAAPTSKPSANTDSTTSDITTLPETFASKARLSTPPPSHEPPHEPWPTLDQLSAPFPHYHLDADYETLSAPPTPKQSLPTIDTDSSGGGTSGRVEDLFESSMDKTFQKFADRMAQNPEQVLRYEFGGAPVLYSNTDAVGKLLTPSTSGEGKLVVTASEGSRMPRCTRCGAQRVFEVQLTPHAITELEEEEMGVDGMEWGTVIVGVCGVDCALAEEGNVGYGEEWVGVQWEEVQKGGR</sequence>
<dbReference type="GO" id="GO:0005737">
    <property type="term" value="C:cytoplasm"/>
    <property type="evidence" value="ECO:0007669"/>
    <property type="project" value="InterPro"/>
</dbReference>
<feature type="region of interest" description="Disordered" evidence="1">
    <location>
        <begin position="26"/>
        <end position="45"/>
    </location>
</feature>
<feature type="compositionally biased region" description="Low complexity" evidence="1">
    <location>
        <begin position="168"/>
        <end position="181"/>
    </location>
</feature>
<accession>A0A6A6UJB7</accession>
<dbReference type="InterPro" id="IPR007320">
    <property type="entry name" value="PDCD2_C"/>
</dbReference>